<reference evidence="1 2" key="1">
    <citation type="submission" date="2015-09" db="EMBL/GenBank/DDBJ databases">
        <title>Draft genome of the parasitic nematode Teladorsagia circumcincta isolate WARC Sus (inbred).</title>
        <authorList>
            <person name="Mitreva M."/>
        </authorList>
    </citation>
    <scope>NUCLEOTIDE SEQUENCE [LARGE SCALE GENOMIC DNA]</scope>
    <source>
        <strain evidence="1 2">S</strain>
    </source>
</reference>
<evidence type="ECO:0000313" key="1">
    <source>
        <dbReference type="EMBL" id="PIO61926.1"/>
    </source>
</evidence>
<name>A0A2G9TV76_TELCI</name>
<dbReference type="EMBL" id="KZ352812">
    <property type="protein sequence ID" value="PIO61926.1"/>
    <property type="molecule type" value="Genomic_DNA"/>
</dbReference>
<dbReference type="AlphaFoldDB" id="A0A2G9TV76"/>
<evidence type="ECO:0000313" key="2">
    <source>
        <dbReference type="Proteomes" id="UP000230423"/>
    </source>
</evidence>
<proteinExistence type="predicted"/>
<organism evidence="1 2">
    <name type="scientific">Teladorsagia circumcincta</name>
    <name type="common">Brown stomach worm</name>
    <name type="synonym">Ostertagia circumcincta</name>
    <dbReference type="NCBI Taxonomy" id="45464"/>
    <lineage>
        <taxon>Eukaryota</taxon>
        <taxon>Metazoa</taxon>
        <taxon>Ecdysozoa</taxon>
        <taxon>Nematoda</taxon>
        <taxon>Chromadorea</taxon>
        <taxon>Rhabditida</taxon>
        <taxon>Rhabditina</taxon>
        <taxon>Rhabditomorpha</taxon>
        <taxon>Strongyloidea</taxon>
        <taxon>Trichostrongylidae</taxon>
        <taxon>Teladorsagia</taxon>
    </lineage>
</organism>
<dbReference type="Proteomes" id="UP000230423">
    <property type="component" value="Unassembled WGS sequence"/>
</dbReference>
<keyword evidence="2" id="KW-1185">Reference proteome</keyword>
<accession>A0A2G9TV76</accession>
<sequence>MKMPDIASAALTKLLNDAGLNAGISTGLNFLVTLYKAYQLRKTTNPYGRFKIVMNMNDPGHNYYSNYLNNTWIDIAFEKSGGLAAFKCWKQVRHSFDYQTNPVESTRIEA</sequence>
<protein>
    <submittedName>
        <fullName evidence="1">Uncharacterized protein</fullName>
    </submittedName>
</protein>
<gene>
    <name evidence="1" type="ORF">TELCIR_16534</name>
</gene>